<dbReference type="SUPFAM" id="SSF53474">
    <property type="entry name" value="alpha/beta-Hydrolases"/>
    <property type="match status" value="1"/>
</dbReference>
<feature type="signal peptide" evidence="1">
    <location>
        <begin position="1"/>
        <end position="23"/>
    </location>
</feature>
<keyword evidence="4" id="KW-1185">Reference proteome</keyword>
<evidence type="ECO:0000313" key="3">
    <source>
        <dbReference type="EMBL" id="MDF3836395.1"/>
    </source>
</evidence>
<proteinExistence type="predicted"/>
<feature type="chain" id="PRO_5045643724" evidence="1">
    <location>
        <begin position="24"/>
        <end position="318"/>
    </location>
</feature>
<dbReference type="Pfam" id="PF12146">
    <property type="entry name" value="Hydrolase_4"/>
    <property type="match status" value="1"/>
</dbReference>
<sequence length="318" mass="34638">MKFKARILACLLVCLAQPGWARAGEMGRDVARADGSRIRYYLDVRDASRHANQLLVVIQGSDCNSVTRVEAIHRYLVRVMPAADVLTVEKYGIDASLPYSDDPERADCPPAYLRHDSPAQRAADLDTVIAEVLRQHAYRQVVALGGSEGAVVAHLLAARSDRVTATIAFNGGGQWFLDDVLHSITSAPNPAQEKAESKQGMRDFAHHVRTATPEAQAQITASGHGYRWWRDSLDTDQLAVLQSGIAPALIIQAGADESVSPAAVLAMVARLHQAGKRNITYKTYPALDHRLSEPDGQSRMAEVVNDMATWLQDAGIDP</sequence>
<evidence type="ECO:0000313" key="4">
    <source>
        <dbReference type="Proteomes" id="UP001216674"/>
    </source>
</evidence>
<dbReference type="PANTHER" id="PTHR43265:SF1">
    <property type="entry name" value="ESTERASE ESTD"/>
    <property type="match status" value="1"/>
</dbReference>
<feature type="domain" description="Serine aminopeptidase S33" evidence="2">
    <location>
        <begin position="115"/>
        <end position="291"/>
    </location>
</feature>
<evidence type="ECO:0000259" key="2">
    <source>
        <dbReference type="Pfam" id="PF12146"/>
    </source>
</evidence>
<evidence type="ECO:0000256" key="1">
    <source>
        <dbReference type="SAM" id="SignalP"/>
    </source>
</evidence>
<dbReference type="EMBL" id="JARJLM010000434">
    <property type="protein sequence ID" value="MDF3836395.1"/>
    <property type="molecule type" value="Genomic_DNA"/>
</dbReference>
<dbReference type="InterPro" id="IPR022742">
    <property type="entry name" value="Hydrolase_4"/>
</dbReference>
<dbReference type="GO" id="GO:0016787">
    <property type="term" value="F:hydrolase activity"/>
    <property type="evidence" value="ECO:0007669"/>
    <property type="project" value="UniProtKB-KW"/>
</dbReference>
<dbReference type="PANTHER" id="PTHR43265">
    <property type="entry name" value="ESTERASE ESTD"/>
    <property type="match status" value="1"/>
</dbReference>
<protein>
    <submittedName>
        <fullName evidence="3">Alpha/beta hydrolase</fullName>
    </submittedName>
</protein>
<gene>
    <name evidence="3" type="ORF">P3W85_26095</name>
</gene>
<dbReference type="Proteomes" id="UP001216674">
    <property type="component" value="Unassembled WGS sequence"/>
</dbReference>
<keyword evidence="3" id="KW-0378">Hydrolase</keyword>
<keyword evidence="1" id="KW-0732">Signal</keyword>
<accession>A0ABT6AUY4</accession>
<comment type="caution">
    <text evidence="3">The sequence shown here is derived from an EMBL/GenBank/DDBJ whole genome shotgun (WGS) entry which is preliminary data.</text>
</comment>
<dbReference type="Gene3D" id="3.40.50.1820">
    <property type="entry name" value="alpha/beta hydrolase"/>
    <property type="match status" value="1"/>
</dbReference>
<organism evidence="3 4">
    <name type="scientific">Cupriavidus basilensis</name>
    <dbReference type="NCBI Taxonomy" id="68895"/>
    <lineage>
        <taxon>Bacteria</taxon>
        <taxon>Pseudomonadati</taxon>
        <taxon>Pseudomonadota</taxon>
        <taxon>Betaproteobacteria</taxon>
        <taxon>Burkholderiales</taxon>
        <taxon>Burkholderiaceae</taxon>
        <taxon>Cupriavidus</taxon>
    </lineage>
</organism>
<name>A0ABT6AUY4_9BURK</name>
<reference evidence="3 4" key="1">
    <citation type="submission" date="2023-03" db="EMBL/GenBank/DDBJ databases">
        <title>Draft assemblies of triclosan tolerant bacteria isolated from returned activated sludge.</title>
        <authorList>
            <person name="Van Hamelsveld S."/>
        </authorList>
    </citation>
    <scope>NUCLEOTIDE SEQUENCE [LARGE SCALE GENOMIC DNA]</scope>
    <source>
        <strain evidence="3 4">GW210010_S58</strain>
    </source>
</reference>
<dbReference type="RefSeq" id="WP_276266883.1">
    <property type="nucleotide sequence ID" value="NZ_JARJLM010000434.1"/>
</dbReference>
<dbReference type="InterPro" id="IPR029058">
    <property type="entry name" value="AB_hydrolase_fold"/>
</dbReference>
<dbReference type="InterPro" id="IPR053145">
    <property type="entry name" value="AB_hydrolase_Est10"/>
</dbReference>